<comment type="caution">
    <text evidence="3">The sequence shown here is derived from an EMBL/GenBank/DDBJ whole genome shotgun (WGS) entry which is preliminary data.</text>
</comment>
<dbReference type="GO" id="GO:0006310">
    <property type="term" value="P:DNA recombination"/>
    <property type="evidence" value="ECO:0007669"/>
    <property type="project" value="UniProtKB-KW"/>
</dbReference>
<dbReference type="Proteomes" id="UP000177676">
    <property type="component" value="Unassembled WGS sequence"/>
</dbReference>
<gene>
    <name evidence="3" type="ORF">A3I92_00970</name>
</gene>
<dbReference type="InterPro" id="IPR001584">
    <property type="entry name" value="Integrase_cat-core"/>
</dbReference>
<dbReference type="GO" id="GO:0032196">
    <property type="term" value="P:transposition"/>
    <property type="evidence" value="ECO:0007669"/>
    <property type="project" value="TreeGrafter"/>
</dbReference>
<dbReference type="GO" id="GO:0005829">
    <property type="term" value="C:cytosol"/>
    <property type="evidence" value="ECO:0007669"/>
    <property type="project" value="TreeGrafter"/>
</dbReference>
<evidence type="ECO:0000313" key="3">
    <source>
        <dbReference type="EMBL" id="OGN32609.1"/>
    </source>
</evidence>
<dbReference type="GO" id="GO:0003676">
    <property type="term" value="F:nucleic acid binding"/>
    <property type="evidence" value="ECO:0007669"/>
    <property type="project" value="InterPro"/>
</dbReference>
<protein>
    <recommendedName>
        <fullName evidence="2">Integrase catalytic domain-containing protein</fullName>
    </recommendedName>
</protein>
<dbReference type="Gene3D" id="3.30.420.10">
    <property type="entry name" value="Ribonuclease H-like superfamily/Ribonuclease H"/>
    <property type="match status" value="1"/>
</dbReference>
<keyword evidence="1" id="KW-0233">DNA recombination</keyword>
<name>A0A1F8H6S0_9BACT</name>
<evidence type="ECO:0000313" key="4">
    <source>
        <dbReference type="Proteomes" id="UP000177676"/>
    </source>
</evidence>
<dbReference type="InterPro" id="IPR053392">
    <property type="entry name" value="Transposase_IS30-like"/>
</dbReference>
<dbReference type="EMBL" id="MGKS01000009">
    <property type="protein sequence ID" value="OGN32609.1"/>
    <property type="molecule type" value="Genomic_DNA"/>
</dbReference>
<dbReference type="PANTHER" id="PTHR10948:SF23">
    <property type="entry name" value="TRANSPOSASE INSI FOR INSERTION SEQUENCE ELEMENT IS30A-RELATED"/>
    <property type="match status" value="1"/>
</dbReference>
<dbReference type="PANTHER" id="PTHR10948">
    <property type="entry name" value="TRANSPOSASE"/>
    <property type="match status" value="1"/>
</dbReference>
<dbReference type="InterPro" id="IPR012337">
    <property type="entry name" value="RNaseH-like_sf"/>
</dbReference>
<dbReference type="AlphaFoldDB" id="A0A1F8H6S0"/>
<dbReference type="InterPro" id="IPR051917">
    <property type="entry name" value="Transposase-Integrase"/>
</dbReference>
<dbReference type="InterPro" id="IPR025246">
    <property type="entry name" value="IS30-like_HTH"/>
</dbReference>
<accession>A0A1F8H6S0</accession>
<feature type="domain" description="Integrase catalytic" evidence="2">
    <location>
        <begin position="172"/>
        <end position="334"/>
    </location>
</feature>
<dbReference type="Pfam" id="PF13936">
    <property type="entry name" value="HTH_38"/>
    <property type="match status" value="1"/>
</dbReference>
<reference evidence="3 4" key="1">
    <citation type="journal article" date="2016" name="Nat. Commun.">
        <title>Thousands of microbial genomes shed light on interconnected biogeochemical processes in an aquifer system.</title>
        <authorList>
            <person name="Anantharaman K."/>
            <person name="Brown C.T."/>
            <person name="Hug L.A."/>
            <person name="Sharon I."/>
            <person name="Castelle C.J."/>
            <person name="Probst A.J."/>
            <person name="Thomas B.C."/>
            <person name="Singh A."/>
            <person name="Wilkins M.J."/>
            <person name="Karaoz U."/>
            <person name="Brodie E.L."/>
            <person name="Williams K.H."/>
            <person name="Hubbard S.S."/>
            <person name="Banfield J.F."/>
        </authorList>
    </citation>
    <scope>NUCLEOTIDE SEQUENCE [LARGE SCALE GENOMIC DNA]</scope>
</reference>
<dbReference type="PROSITE" id="PS50994">
    <property type="entry name" value="INTEGRASE"/>
    <property type="match status" value="1"/>
</dbReference>
<dbReference type="GO" id="GO:0004803">
    <property type="term" value="F:transposase activity"/>
    <property type="evidence" value="ECO:0007669"/>
    <property type="project" value="TreeGrafter"/>
</dbReference>
<evidence type="ECO:0000259" key="2">
    <source>
        <dbReference type="PROSITE" id="PS50994"/>
    </source>
</evidence>
<dbReference type="GO" id="GO:0015074">
    <property type="term" value="P:DNA integration"/>
    <property type="evidence" value="ECO:0007669"/>
    <property type="project" value="InterPro"/>
</dbReference>
<dbReference type="SUPFAM" id="SSF53098">
    <property type="entry name" value="Ribonuclease H-like"/>
    <property type="match status" value="1"/>
</dbReference>
<proteinExistence type="predicted"/>
<sequence>MQHEYQQLNMEERVKIQYGLWQKKSLRTIAKELGRSPATLSRELRRNKGFDALKRRHYHPLKAQELAKGRIIGRGRRLRLKSPFVRQYAHAKLREGWSPEQIAGRLSLDYPIYRVSHEAIYQYIYSQYHREGYGTCIGIDLRAWLRRRHKVRHRKKVPYAVEKGHICNRISIDQRPAEVESRKIAGHWEGDSMVSRKSQIRLNTLVERTSGLALISKLSDGKSESTKRVVVRRLKRIPRSLRRSITWDNGFENARHEEMAKALGTICYFAHPYHSWERGTNENTNGLIRWYLPKGTDFAKIPNRVVKFIEHQLNTRPRKRLNWKTPSEVFNSIVLR</sequence>
<organism evidence="3 4">
    <name type="scientific">Candidatus Yanofskybacteria bacterium RIFCSPLOWO2_02_FULL_43_10b</name>
    <dbReference type="NCBI Taxonomy" id="1802704"/>
    <lineage>
        <taxon>Bacteria</taxon>
        <taxon>Candidatus Yanofskyibacteriota</taxon>
    </lineage>
</organism>
<dbReference type="InterPro" id="IPR036397">
    <property type="entry name" value="RNaseH_sf"/>
</dbReference>
<evidence type="ECO:0000256" key="1">
    <source>
        <dbReference type="ARBA" id="ARBA00023172"/>
    </source>
</evidence>
<dbReference type="NCBIfam" id="NF033563">
    <property type="entry name" value="transpos_IS30"/>
    <property type="match status" value="1"/>
</dbReference>